<evidence type="ECO:0000313" key="2">
    <source>
        <dbReference type="Proteomes" id="UP001234297"/>
    </source>
</evidence>
<sequence length="177" mass="20120">MRDEPRPQPPYTIDPILNLPPRSSFALHCNARSGCGPPLFLVKPKPESSLHWFLLCDYYTVLKPDLASLLRFTKQKNRRCVLGNILRIRSAFRNVRVMLYTYGVYVPHCIVGVAIEYINVAVCLCAGGCQCIRGDAMMKLKKSDILSCGQMNIVKADRIRTTGSIHFILECFKLQWN</sequence>
<name>A0ACC2MTG8_PERAE</name>
<protein>
    <submittedName>
        <fullName evidence="1">Uncharacterized protein</fullName>
    </submittedName>
</protein>
<organism evidence="1 2">
    <name type="scientific">Persea americana</name>
    <name type="common">Avocado</name>
    <dbReference type="NCBI Taxonomy" id="3435"/>
    <lineage>
        <taxon>Eukaryota</taxon>
        <taxon>Viridiplantae</taxon>
        <taxon>Streptophyta</taxon>
        <taxon>Embryophyta</taxon>
        <taxon>Tracheophyta</taxon>
        <taxon>Spermatophyta</taxon>
        <taxon>Magnoliopsida</taxon>
        <taxon>Magnoliidae</taxon>
        <taxon>Laurales</taxon>
        <taxon>Lauraceae</taxon>
        <taxon>Persea</taxon>
    </lineage>
</organism>
<comment type="caution">
    <text evidence="1">The sequence shown here is derived from an EMBL/GenBank/DDBJ whole genome shotgun (WGS) entry which is preliminary data.</text>
</comment>
<dbReference type="Proteomes" id="UP001234297">
    <property type="component" value="Chromosome 1"/>
</dbReference>
<reference evidence="1 2" key="1">
    <citation type="journal article" date="2022" name="Hortic Res">
        <title>A haplotype resolved chromosomal level avocado genome allows analysis of novel avocado genes.</title>
        <authorList>
            <person name="Nath O."/>
            <person name="Fletcher S.J."/>
            <person name="Hayward A."/>
            <person name="Shaw L.M."/>
            <person name="Masouleh A.K."/>
            <person name="Furtado A."/>
            <person name="Henry R.J."/>
            <person name="Mitter N."/>
        </authorList>
    </citation>
    <scope>NUCLEOTIDE SEQUENCE [LARGE SCALE GENOMIC DNA]</scope>
    <source>
        <strain evidence="2">cv. Hass</strain>
    </source>
</reference>
<keyword evidence="2" id="KW-1185">Reference proteome</keyword>
<evidence type="ECO:0000313" key="1">
    <source>
        <dbReference type="EMBL" id="KAJ8649031.1"/>
    </source>
</evidence>
<dbReference type="EMBL" id="CM056809">
    <property type="protein sequence ID" value="KAJ8649031.1"/>
    <property type="molecule type" value="Genomic_DNA"/>
</dbReference>
<gene>
    <name evidence="1" type="ORF">MRB53_002054</name>
</gene>
<accession>A0ACC2MTG8</accession>
<proteinExistence type="predicted"/>